<keyword evidence="1" id="KW-0663">Pyridoxal phosphate</keyword>
<gene>
    <name evidence="4" type="ORF">D6C91_10358</name>
    <name evidence="3" type="ORF">D6D19_10611</name>
</gene>
<dbReference type="Gene3D" id="3.90.1150.10">
    <property type="entry name" value="Aspartate Aminotransferase, domain 1"/>
    <property type="match status" value="1"/>
</dbReference>
<evidence type="ECO:0000256" key="1">
    <source>
        <dbReference type="ARBA" id="ARBA00022898"/>
    </source>
</evidence>
<evidence type="ECO:0000313" key="6">
    <source>
        <dbReference type="Proteomes" id="UP000308802"/>
    </source>
</evidence>
<accession>A0A4S9S831</accession>
<name>A0A4S9S831_AURPU</name>
<comment type="caution">
    <text evidence="4">The sequence shown here is derived from an EMBL/GenBank/DDBJ whole genome shotgun (WGS) entry which is preliminary data.</text>
</comment>
<feature type="domain" description="Aminotransferase class V" evidence="2">
    <location>
        <begin position="69"/>
        <end position="385"/>
    </location>
</feature>
<dbReference type="PANTHER" id="PTHR43586">
    <property type="entry name" value="CYSTEINE DESULFURASE"/>
    <property type="match status" value="1"/>
</dbReference>
<organism evidence="4 5">
    <name type="scientific">Aureobasidium pullulans</name>
    <name type="common">Black yeast</name>
    <name type="synonym">Pullularia pullulans</name>
    <dbReference type="NCBI Taxonomy" id="5580"/>
    <lineage>
        <taxon>Eukaryota</taxon>
        <taxon>Fungi</taxon>
        <taxon>Dikarya</taxon>
        <taxon>Ascomycota</taxon>
        <taxon>Pezizomycotina</taxon>
        <taxon>Dothideomycetes</taxon>
        <taxon>Dothideomycetidae</taxon>
        <taxon>Dothideales</taxon>
        <taxon>Saccotheciaceae</taxon>
        <taxon>Aureobasidium</taxon>
    </lineage>
</organism>
<dbReference type="EMBL" id="QZBM01001092">
    <property type="protein sequence ID" value="THZ06758.1"/>
    <property type="molecule type" value="Genomic_DNA"/>
</dbReference>
<protein>
    <recommendedName>
        <fullName evidence="2">Aminotransferase class V domain-containing protein</fullName>
    </recommendedName>
</protein>
<dbReference type="AlphaFoldDB" id="A0A4S9S831"/>
<dbReference type="Proteomes" id="UP000308005">
    <property type="component" value="Unassembled WGS sequence"/>
</dbReference>
<dbReference type="Gene3D" id="3.40.640.10">
    <property type="entry name" value="Type I PLP-dependent aspartate aminotransferase-like (Major domain)"/>
    <property type="match status" value="1"/>
</dbReference>
<dbReference type="Proteomes" id="UP000308802">
    <property type="component" value="Unassembled WGS sequence"/>
</dbReference>
<evidence type="ECO:0000313" key="5">
    <source>
        <dbReference type="Proteomes" id="UP000308005"/>
    </source>
</evidence>
<dbReference type="InterPro" id="IPR015422">
    <property type="entry name" value="PyrdxlP-dep_Trfase_small"/>
</dbReference>
<dbReference type="InterPro" id="IPR015421">
    <property type="entry name" value="PyrdxlP-dep_Trfase_major"/>
</dbReference>
<reference evidence="5 6" key="1">
    <citation type="submission" date="2018-10" db="EMBL/GenBank/DDBJ databases">
        <title>Fifty Aureobasidium pullulans genomes reveal a recombining polyextremotolerant generalist.</title>
        <authorList>
            <person name="Gostincar C."/>
            <person name="Turk M."/>
            <person name="Zajc J."/>
            <person name="Gunde-Cimerman N."/>
        </authorList>
    </citation>
    <scope>NUCLEOTIDE SEQUENCE [LARGE SCALE GENOMIC DNA]</scope>
    <source>
        <strain evidence="3 6">EXF-10659</strain>
        <strain evidence="4 5">EXF-3863</strain>
    </source>
</reference>
<dbReference type="EMBL" id="QZAO01000880">
    <property type="protein sequence ID" value="THW56462.1"/>
    <property type="molecule type" value="Genomic_DNA"/>
</dbReference>
<sequence length="399" mass="43902">MAERNERKFFPEEEHTRLRELVPVAARSDVTFLNAGFMPPMNARVRVALEEFLRQASTYPNPKPLWQATTTESRTKLAQFLNVPAHSIAFTRDTTEGLNLFQRSLQFNPGDNVVLLDVEHPNHAYGWLGLQQLGLEVRLISTENTFFANAATFEHYVDEKTIAIGISSVMFHSGQKNDVQDIAAQFRPRGVHVLVDITQHIGAGKIDLAAWNVSAAAFSTHKALGCPTGLGALYINPDVVQTLKTAPPVVGAGSIANLSADLVAKTDVVYHSTAQRYEHLNLSLIGTAALKASLSFVADEMGIGRIEDHLRALGQDLADKVEKLGLQLVGSRSREEHAPHVYVLPLLHSDWKDHFAKEQVIVSHYRCGVRVSFGFYNNTSDIDHLVSVVARGLAAGISK</sequence>
<evidence type="ECO:0000313" key="4">
    <source>
        <dbReference type="EMBL" id="THZ06758.1"/>
    </source>
</evidence>
<dbReference type="PANTHER" id="PTHR43586:SF8">
    <property type="entry name" value="CYSTEINE DESULFURASE 1, CHLOROPLASTIC"/>
    <property type="match status" value="1"/>
</dbReference>
<dbReference type="InterPro" id="IPR000192">
    <property type="entry name" value="Aminotrans_V_dom"/>
</dbReference>
<evidence type="ECO:0000259" key="2">
    <source>
        <dbReference type="Pfam" id="PF00266"/>
    </source>
</evidence>
<dbReference type="SUPFAM" id="SSF53383">
    <property type="entry name" value="PLP-dependent transferases"/>
    <property type="match status" value="1"/>
</dbReference>
<proteinExistence type="predicted"/>
<evidence type="ECO:0000313" key="3">
    <source>
        <dbReference type="EMBL" id="THW56462.1"/>
    </source>
</evidence>
<dbReference type="Pfam" id="PF00266">
    <property type="entry name" value="Aminotran_5"/>
    <property type="match status" value="1"/>
</dbReference>
<dbReference type="InterPro" id="IPR015424">
    <property type="entry name" value="PyrdxlP-dep_Trfase"/>
</dbReference>